<reference evidence="1" key="1">
    <citation type="submission" date="2019-12" db="EMBL/GenBank/DDBJ databases">
        <title>Genome sequencing and annotation of Brassica cretica.</title>
        <authorList>
            <person name="Studholme D.J."/>
            <person name="Sarris P.F."/>
        </authorList>
    </citation>
    <scope>NUCLEOTIDE SEQUENCE</scope>
    <source>
        <strain evidence="1">PFS-102/07</strain>
        <tissue evidence="1">Leaf</tissue>
    </source>
</reference>
<name>A0A8S9LWM0_BRACR</name>
<proteinExistence type="predicted"/>
<accession>A0A8S9LWM0</accession>
<evidence type="ECO:0000313" key="1">
    <source>
        <dbReference type="EMBL" id="KAF2610229.1"/>
    </source>
</evidence>
<sequence>MVSVREVDSVRVGFEDPGTSAQTLIASIEQIRDRKIESFVDLVRRSKYPCRTQVFEFRKKTVIGDDRRDQGLELENLRAKDEKRNGGYSGIRTQSAVIGAESWRIATATRGREECERGRLLIDYRV</sequence>
<comment type="caution">
    <text evidence="1">The sequence shown here is derived from an EMBL/GenBank/DDBJ whole genome shotgun (WGS) entry which is preliminary data.</text>
</comment>
<gene>
    <name evidence="1" type="ORF">F2Q70_00009676</name>
</gene>
<dbReference type="EMBL" id="QGKY02000089">
    <property type="protein sequence ID" value="KAF2610229.1"/>
    <property type="molecule type" value="Genomic_DNA"/>
</dbReference>
<protein>
    <submittedName>
        <fullName evidence="1">Uncharacterized protein</fullName>
    </submittedName>
</protein>
<organism evidence="1">
    <name type="scientific">Brassica cretica</name>
    <name type="common">Mustard</name>
    <dbReference type="NCBI Taxonomy" id="69181"/>
    <lineage>
        <taxon>Eukaryota</taxon>
        <taxon>Viridiplantae</taxon>
        <taxon>Streptophyta</taxon>
        <taxon>Embryophyta</taxon>
        <taxon>Tracheophyta</taxon>
        <taxon>Spermatophyta</taxon>
        <taxon>Magnoliopsida</taxon>
        <taxon>eudicotyledons</taxon>
        <taxon>Gunneridae</taxon>
        <taxon>Pentapetalae</taxon>
        <taxon>rosids</taxon>
        <taxon>malvids</taxon>
        <taxon>Brassicales</taxon>
        <taxon>Brassicaceae</taxon>
        <taxon>Brassiceae</taxon>
        <taxon>Brassica</taxon>
    </lineage>
</organism>
<dbReference type="AlphaFoldDB" id="A0A8S9LWM0"/>